<dbReference type="HOGENOM" id="CLU_2528840_0_0_1"/>
<evidence type="ECO:0000256" key="1">
    <source>
        <dbReference type="SAM" id="MobiDB-lite"/>
    </source>
</evidence>
<dbReference type="EMBL" id="CH476635">
    <property type="protein sequence ID" value="EDN94261.1"/>
    <property type="molecule type" value="Genomic_DNA"/>
</dbReference>
<feature type="compositionally biased region" description="Basic and acidic residues" evidence="1">
    <location>
        <begin position="22"/>
        <end position="50"/>
    </location>
</feature>
<accession>A7EXR9</accession>
<reference evidence="3" key="1">
    <citation type="journal article" date="2011" name="PLoS Genet.">
        <title>Genomic analysis of the necrotrophic fungal pathogens Sclerotinia sclerotiorum and Botrytis cinerea.</title>
        <authorList>
            <person name="Amselem J."/>
            <person name="Cuomo C.A."/>
            <person name="van Kan J.A."/>
            <person name="Viaud M."/>
            <person name="Benito E.P."/>
            <person name="Couloux A."/>
            <person name="Coutinho P.M."/>
            <person name="de Vries R.P."/>
            <person name="Dyer P.S."/>
            <person name="Fillinger S."/>
            <person name="Fournier E."/>
            <person name="Gout L."/>
            <person name="Hahn M."/>
            <person name="Kohn L."/>
            <person name="Lapalu N."/>
            <person name="Plummer K.M."/>
            <person name="Pradier J.M."/>
            <person name="Quevillon E."/>
            <person name="Sharon A."/>
            <person name="Simon A."/>
            <person name="ten Have A."/>
            <person name="Tudzynski B."/>
            <person name="Tudzynski P."/>
            <person name="Wincker P."/>
            <person name="Andrew M."/>
            <person name="Anthouard V."/>
            <person name="Beever R.E."/>
            <person name="Beffa R."/>
            <person name="Benoit I."/>
            <person name="Bouzid O."/>
            <person name="Brault B."/>
            <person name="Chen Z."/>
            <person name="Choquer M."/>
            <person name="Collemare J."/>
            <person name="Cotton P."/>
            <person name="Danchin E.G."/>
            <person name="Da Silva C."/>
            <person name="Gautier A."/>
            <person name="Giraud C."/>
            <person name="Giraud T."/>
            <person name="Gonzalez C."/>
            <person name="Grossetete S."/>
            <person name="Guldener U."/>
            <person name="Henrissat B."/>
            <person name="Howlett B.J."/>
            <person name="Kodira C."/>
            <person name="Kretschmer M."/>
            <person name="Lappartient A."/>
            <person name="Leroch M."/>
            <person name="Levis C."/>
            <person name="Mauceli E."/>
            <person name="Neuveglise C."/>
            <person name="Oeser B."/>
            <person name="Pearson M."/>
            <person name="Poulain J."/>
            <person name="Poussereau N."/>
            <person name="Quesneville H."/>
            <person name="Rascle C."/>
            <person name="Schumacher J."/>
            <person name="Segurens B."/>
            <person name="Sexton A."/>
            <person name="Silva E."/>
            <person name="Sirven C."/>
            <person name="Soanes D.M."/>
            <person name="Talbot N.J."/>
            <person name="Templeton M."/>
            <person name="Yandava C."/>
            <person name="Yarden O."/>
            <person name="Zeng Q."/>
            <person name="Rollins J.A."/>
            <person name="Lebrun M.H."/>
            <person name="Dickman M."/>
        </authorList>
    </citation>
    <scope>NUCLEOTIDE SEQUENCE [LARGE SCALE GENOMIC DNA]</scope>
    <source>
        <strain evidence="3">ATCC 18683 / 1980 / Ss-1</strain>
    </source>
</reference>
<dbReference type="GeneID" id="5484705"/>
<organism evidence="2 3">
    <name type="scientific">Sclerotinia sclerotiorum (strain ATCC 18683 / 1980 / Ss-1)</name>
    <name type="common">White mold</name>
    <name type="synonym">Whetzelinia sclerotiorum</name>
    <dbReference type="NCBI Taxonomy" id="665079"/>
    <lineage>
        <taxon>Eukaryota</taxon>
        <taxon>Fungi</taxon>
        <taxon>Dikarya</taxon>
        <taxon>Ascomycota</taxon>
        <taxon>Pezizomycotina</taxon>
        <taxon>Leotiomycetes</taxon>
        <taxon>Helotiales</taxon>
        <taxon>Sclerotiniaceae</taxon>
        <taxon>Sclerotinia</taxon>
    </lineage>
</organism>
<gene>
    <name evidence="2" type="ORF">SS1G_10134</name>
</gene>
<dbReference type="InParanoid" id="A7EXR9"/>
<keyword evidence="3" id="KW-1185">Reference proteome</keyword>
<evidence type="ECO:0000313" key="3">
    <source>
        <dbReference type="Proteomes" id="UP000001312"/>
    </source>
</evidence>
<proteinExistence type="predicted"/>
<feature type="region of interest" description="Disordered" evidence="1">
    <location>
        <begin position="22"/>
        <end position="55"/>
    </location>
</feature>
<dbReference type="Proteomes" id="UP000001312">
    <property type="component" value="Unassembled WGS sequence"/>
</dbReference>
<dbReference type="KEGG" id="ssl:SS1G_10134"/>
<dbReference type="AlphaFoldDB" id="A7EXR9"/>
<sequence>MTSFKHFHGRIKTFDEDVMLPEVERGDSRTDRTSKEYSKKHEKFFPEETSRTSGQQRLRNHVLLFDNVSIPWKRYNGKWVELSV</sequence>
<protein>
    <submittedName>
        <fullName evidence="2">Uncharacterized protein</fullName>
    </submittedName>
</protein>
<evidence type="ECO:0000313" key="2">
    <source>
        <dbReference type="EMBL" id="EDN94261.1"/>
    </source>
</evidence>
<name>A7EXR9_SCLS1</name>
<dbReference type="RefSeq" id="XP_001588587.1">
    <property type="nucleotide sequence ID" value="XM_001588537.1"/>
</dbReference>